<comment type="caution">
    <text evidence="1">The sequence shown here is derived from an EMBL/GenBank/DDBJ whole genome shotgun (WGS) entry which is preliminary data.</text>
</comment>
<protein>
    <submittedName>
        <fullName evidence="1">Uncharacterized protein</fullName>
    </submittedName>
</protein>
<dbReference type="RefSeq" id="WP_349218148.1">
    <property type="nucleotide sequence ID" value="NZ_JBBMFD010000003.1"/>
</dbReference>
<gene>
    <name evidence="1" type="ORF">WMO26_03465</name>
</gene>
<evidence type="ECO:0000313" key="2">
    <source>
        <dbReference type="Proteomes" id="UP001489509"/>
    </source>
</evidence>
<sequence>MSSAQDQTDTIPVLSIQGFSLHSRQMGTAKQTAVIKTDAIKAGKSSAKLRHEANPPILFRCIHHNAPGFDCQAEDLKTEGLEIVHIVALKNKSVKSPKKQIDF</sequence>
<keyword evidence="2" id="KW-1185">Reference proteome</keyword>
<name>A0ABV1DXW2_9FIRM</name>
<evidence type="ECO:0000313" key="1">
    <source>
        <dbReference type="EMBL" id="MEQ2439882.1"/>
    </source>
</evidence>
<accession>A0ABV1DXW2</accession>
<dbReference type="EMBL" id="JBBMFD010000003">
    <property type="protein sequence ID" value="MEQ2439882.1"/>
    <property type="molecule type" value="Genomic_DNA"/>
</dbReference>
<organism evidence="1 2">
    <name type="scientific">Solibaculum intestinale</name>
    <dbReference type="NCBI Taxonomy" id="3133165"/>
    <lineage>
        <taxon>Bacteria</taxon>
        <taxon>Bacillati</taxon>
        <taxon>Bacillota</taxon>
        <taxon>Clostridia</taxon>
        <taxon>Eubacteriales</taxon>
        <taxon>Oscillospiraceae</taxon>
        <taxon>Solibaculum</taxon>
    </lineage>
</organism>
<proteinExistence type="predicted"/>
<reference evidence="1 2" key="1">
    <citation type="submission" date="2024-03" db="EMBL/GenBank/DDBJ databases">
        <title>Human intestinal bacterial collection.</title>
        <authorList>
            <person name="Pauvert C."/>
            <person name="Hitch T.C.A."/>
            <person name="Clavel T."/>
        </authorList>
    </citation>
    <scope>NUCLEOTIDE SEQUENCE [LARGE SCALE GENOMIC DNA]</scope>
    <source>
        <strain evidence="1 2">CLA-JM-H44</strain>
    </source>
</reference>
<dbReference type="Proteomes" id="UP001489509">
    <property type="component" value="Unassembled WGS sequence"/>
</dbReference>